<comment type="caution">
    <text evidence="1">The sequence shown here is derived from an EMBL/GenBank/DDBJ whole genome shotgun (WGS) entry which is preliminary data.</text>
</comment>
<dbReference type="Proteomes" id="UP000823405">
    <property type="component" value="Unassembled WGS sequence"/>
</dbReference>
<accession>A0A9P6QNW0</accession>
<protein>
    <submittedName>
        <fullName evidence="1">Uncharacterized protein</fullName>
    </submittedName>
</protein>
<dbReference type="EMBL" id="JAAAIN010002924">
    <property type="protein sequence ID" value="KAG0289043.1"/>
    <property type="molecule type" value="Genomic_DNA"/>
</dbReference>
<proteinExistence type="predicted"/>
<reference evidence="1" key="1">
    <citation type="journal article" date="2020" name="Fungal Divers.">
        <title>Resolving the Mortierellaceae phylogeny through synthesis of multi-gene phylogenetics and phylogenomics.</title>
        <authorList>
            <person name="Vandepol N."/>
            <person name="Liber J."/>
            <person name="Desiro A."/>
            <person name="Na H."/>
            <person name="Kennedy M."/>
            <person name="Barry K."/>
            <person name="Grigoriev I.V."/>
            <person name="Miller A.N."/>
            <person name="O'Donnell K."/>
            <person name="Stajich J.E."/>
            <person name="Bonito G."/>
        </authorList>
    </citation>
    <scope>NUCLEOTIDE SEQUENCE</scope>
    <source>
        <strain evidence="1">NVP60</strain>
    </source>
</reference>
<evidence type="ECO:0000313" key="2">
    <source>
        <dbReference type="Proteomes" id="UP000823405"/>
    </source>
</evidence>
<sequence length="62" mass="6918">HWIDSPGPYPWHRICLVHHLQEQRRPQSEPPPRTHLCRRAPATISTTAAAASALPSDCASQL</sequence>
<evidence type="ECO:0000313" key="1">
    <source>
        <dbReference type="EMBL" id="KAG0289043.1"/>
    </source>
</evidence>
<dbReference type="AlphaFoldDB" id="A0A9P6QNW0"/>
<organism evidence="1 2">
    <name type="scientific">Linnemannia gamsii</name>
    <dbReference type="NCBI Taxonomy" id="64522"/>
    <lineage>
        <taxon>Eukaryota</taxon>
        <taxon>Fungi</taxon>
        <taxon>Fungi incertae sedis</taxon>
        <taxon>Mucoromycota</taxon>
        <taxon>Mortierellomycotina</taxon>
        <taxon>Mortierellomycetes</taxon>
        <taxon>Mortierellales</taxon>
        <taxon>Mortierellaceae</taxon>
        <taxon>Linnemannia</taxon>
    </lineage>
</organism>
<gene>
    <name evidence="1" type="ORF">BGZ97_006596</name>
</gene>
<keyword evidence="2" id="KW-1185">Reference proteome</keyword>
<feature type="non-terminal residue" evidence="1">
    <location>
        <position position="1"/>
    </location>
</feature>
<name>A0A9P6QNW0_9FUNG</name>
<feature type="non-terminal residue" evidence="1">
    <location>
        <position position="62"/>
    </location>
</feature>